<dbReference type="InterPro" id="IPR000914">
    <property type="entry name" value="SBP_5_dom"/>
</dbReference>
<evidence type="ECO:0000313" key="3">
    <source>
        <dbReference type="Proteomes" id="UP001271792"/>
    </source>
</evidence>
<dbReference type="SUPFAM" id="SSF53850">
    <property type="entry name" value="Periplasmic binding protein-like II"/>
    <property type="match status" value="1"/>
</dbReference>
<dbReference type="Proteomes" id="UP001271792">
    <property type="component" value="Unassembled WGS sequence"/>
</dbReference>
<dbReference type="Pfam" id="PF00496">
    <property type="entry name" value="SBP_bac_5"/>
    <property type="match status" value="1"/>
</dbReference>
<dbReference type="PANTHER" id="PTHR30290">
    <property type="entry name" value="PERIPLASMIC BINDING COMPONENT OF ABC TRANSPORTER"/>
    <property type="match status" value="1"/>
</dbReference>
<dbReference type="PIRSF" id="PIRSF002741">
    <property type="entry name" value="MppA"/>
    <property type="match status" value="1"/>
</dbReference>
<name>A0ABU4U759_9PSEU</name>
<dbReference type="InterPro" id="IPR039424">
    <property type="entry name" value="SBP_5"/>
</dbReference>
<proteinExistence type="predicted"/>
<organism evidence="2 3">
    <name type="scientific">Lentzea kristufekii</name>
    <dbReference type="NCBI Taxonomy" id="3095430"/>
    <lineage>
        <taxon>Bacteria</taxon>
        <taxon>Bacillati</taxon>
        <taxon>Actinomycetota</taxon>
        <taxon>Actinomycetes</taxon>
        <taxon>Pseudonocardiales</taxon>
        <taxon>Pseudonocardiaceae</taxon>
        <taxon>Lentzea</taxon>
    </lineage>
</organism>
<dbReference type="PANTHER" id="PTHR30290:SF65">
    <property type="entry name" value="MONOACYL PHOSPHATIDYLINOSITOL TETRAMANNOSIDE-BINDING PROTEIN LPQW-RELATED"/>
    <property type="match status" value="1"/>
</dbReference>
<accession>A0ABU4U759</accession>
<dbReference type="RefSeq" id="WP_319989838.1">
    <property type="nucleotide sequence ID" value="NZ_JAXAVV010000037.1"/>
</dbReference>
<protein>
    <submittedName>
        <fullName evidence="2">ABC transporter substrate-binding protein</fullName>
    </submittedName>
</protein>
<dbReference type="InterPro" id="IPR030678">
    <property type="entry name" value="Peptide/Ni-bd"/>
</dbReference>
<comment type="caution">
    <text evidence="2">The sequence shown here is derived from an EMBL/GenBank/DDBJ whole genome shotgun (WGS) entry which is preliminary data.</text>
</comment>
<dbReference type="EMBL" id="JAXAVV010000037">
    <property type="protein sequence ID" value="MDX8056158.1"/>
    <property type="molecule type" value="Genomic_DNA"/>
</dbReference>
<evidence type="ECO:0000259" key="1">
    <source>
        <dbReference type="Pfam" id="PF00496"/>
    </source>
</evidence>
<gene>
    <name evidence="2" type="ORF">SK571_42865</name>
</gene>
<evidence type="ECO:0000313" key="2">
    <source>
        <dbReference type="EMBL" id="MDX8056158.1"/>
    </source>
</evidence>
<dbReference type="PROSITE" id="PS51257">
    <property type="entry name" value="PROKAR_LIPOPROTEIN"/>
    <property type="match status" value="1"/>
</dbReference>
<sequence length="482" mass="50396">MLLPRTVLAAAMVAVCGLTAGCFTGIAAGGGTRLRVALPVSPTQSMSPRGDDGVLLTRLGIAETLVQLDAEGEPKPLLAEHWTRPSPTTWSFRLRRGVRFHDGTTLTAAHAADALNRAAAASSVPVALKDVGLTAEAVDELNLEVSTSVPDLALPQRLSSANLVVLAPIAYQGDRVSPARAGTGPFVLPDLNVANGIALAPFEGYWAGPSRLSGVDVRFVPDGANRGTALRAGEVDVAVALPLGGLADTVVEQVRLPRTVSLLLNTSRAPFGQPAARLAAQEAVDPAALARGVFHGRADVARGLFRSAPPWLITPSGASGSGLKVVLATYDDRAELPEVASTVAESLRGRGFQVEQVVRRYSQLEPDLLAGNFDAVVVSRPYVLDAGDPAAYLAGDFTCTGGFNLARLCDPVVDAAVAAALETYDVPSRRAAAVRAQNRLLATNAVIPLVHERAFIGRSPRVDGLATDPHERLLITRATTLR</sequence>
<reference evidence="2 3" key="1">
    <citation type="submission" date="2023-11" db="EMBL/GenBank/DDBJ databases">
        <title>Lentzea sokolovensis, sp. nov., Lentzea kristufkii, sp. nov., and Lentzea miocenensis, sp. nov., rare actinobacteria from Sokolov Coal Basin, Miocene lacustrine sediment, Czech Republic.</title>
        <authorList>
            <person name="Lara A."/>
            <person name="Kotroba L."/>
            <person name="Nouioui I."/>
            <person name="Neumann-Schaal M."/>
            <person name="Mast Y."/>
            <person name="Chronakova A."/>
        </authorList>
    </citation>
    <scope>NUCLEOTIDE SEQUENCE [LARGE SCALE GENOMIC DNA]</scope>
    <source>
        <strain evidence="2 3">BCCO 10_0798</strain>
    </source>
</reference>
<keyword evidence="3" id="KW-1185">Reference proteome</keyword>
<feature type="domain" description="Solute-binding protein family 5" evidence="1">
    <location>
        <begin position="73"/>
        <end position="402"/>
    </location>
</feature>
<dbReference type="Gene3D" id="3.10.105.10">
    <property type="entry name" value="Dipeptide-binding Protein, Domain 3"/>
    <property type="match status" value="1"/>
</dbReference>
<dbReference type="Gene3D" id="3.40.190.10">
    <property type="entry name" value="Periplasmic binding protein-like II"/>
    <property type="match status" value="1"/>
</dbReference>